<dbReference type="Proteomes" id="UP000190042">
    <property type="component" value="Unassembled WGS sequence"/>
</dbReference>
<dbReference type="GO" id="GO:0009166">
    <property type="term" value="P:nucleotide catabolic process"/>
    <property type="evidence" value="ECO:0007669"/>
    <property type="project" value="InterPro"/>
</dbReference>
<dbReference type="InterPro" id="IPR006179">
    <property type="entry name" value="5_nucleotidase/apyrase"/>
</dbReference>
<proteinExistence type="inferred from homology"/>
<reference evidence="6" key="1">
    <citation type="submission" date="2017-02" db="EMBL/GenBank/DDBJ databases">
        <authorList>
            <person name="Varghese N."/>
            <person name="Submissions S."/>
        </authorList>
    </citation>
    <scope>NUCLEOTIDE SEQUENCE [LARGE SCALE GENOMIC DNA]</scope>
    <source>
        <strain evidence="6">DSM 23966</strain>
    </source>
</reference>
<dbReference type="InterPro" id="IPR011240">
    <property type="entry name" value="Pesterase_YunD"/>
</dbReference>
<dbReference type="PRINTS" id="PR01607">
    <property type="entry name" value="APYRASEFAMLY"/>
</dbReference>
<sequence>MTYMKETVATIHIYHTNDIHSHFENWPQIRRFLKQRKEQAEEAGEACFIFDIGDHVDRSHPFTEGTDGKGNVKLLNEVGYDAVTIGNNEGITMSKQTLETLYEDALFDVLICNLKELNGEQPVWAKSSEIFETTDGVRVGVIGATAPYYAFYRQLGWKVTEPRKEIREQLVRIRQQADLVVCLSHLGINEDRLLAAEYPALDIILGGHTHHLLKDGEWIEDTLLGAAEKFGHYIGHIRVEIDRMTNQVVHMEAGVFPTNTMEQTAEDVEQVNAYLSEGEEALQVPVFYNPSPLAQKLTADSPLSSFFGRALLAYTHAECALFNAGIFLGSLDEGWVTRGDLHSLLPHPINPCIVHLDGSELLQVYEQSLDPKWTELEIKGLGFRGTFMGSMVHERLFRNQDGQLFAGNRAVEPGETYRLATLDMFTFGFFFPLLKDVPKEYIMPEMIRDVLGWYGKKYFNES</sequence>
<evidence type="ECO:0000259" key="4">
    <source>
        <dbReference type="Pfam" id="PF02872"/>
    </source>
</evidence>
<protein>
    <submittedName>
        <fullName evidence="5">2',3'-cyclic-nucleotide 2'-phosphodiesterase/5'-or 3'-nucleotidase, 5'-nucleotidase family</fullName>
    </submittedName>
</protein>
<feature type="domain" description="5'-Nucleotidase C-terminal" evidence="4">
    <location>
        <begin position="296"/>
        <end position="422"/>
    </location>
</feature>
<keyword evidence="6" id="KW-1185">Reference proteome</keyword>
<dbReference type="GO" id="GO:0000166">
    <property type="term" value="F:nucleotide binding"/>
    <property type="evidence" value="ECO:0007669"/>
    <property type="project" value="UniProtKB-KW"/>
</dbReference>
<dbReference type="GO" id="GO:0008768">
    <property type="term" value="F:UDP-sugar diphosphatase activity"/>
    <property type="evidence" value="ECO:0007669"/>
    <property type="project" value="TreeGrafter"/>
</dbReference>
<evidence type="ECO:0000313" key="5">
    <source>
        <dbReference type="EMBL" id="SKB01733.1"/>
    </source>
</evidence>
<dbReference type="InterPro" id="IPR029052">
    <property type="entry name" value="Metallo-depent_PP-like"/>
</dbReference>
<dbReference type="AlphaFoldDB" id="A0A1T4YJ70"/>
<dbReference type="GO" id="GO:0008253">
    <property type="term" value="F:5'-nucleotidase activity"/>
    <property type="evidence" value="ECO:0007669"/>
    <property type="project" value="TreeGrafter"/>
</dbReference>
<dbReference type="EMBL" id="FUYJ01000005">
    <property type="protein sequence ID" value="SKB01733.1"/>
    <property type="molecule type" value="Genomic_DNA"/>
</dbReference>
<dbReference type="GO" id="GO:0030288">
    <property type="term" value="C:outer membrane-bounded periplasmic space"/>
    <property type="evidence" value="ECO:0007669"/>
    <property type="project" value="TreeGrafter"/>
</dbReference>
<accession>A0A1T4YJ70</accession>
<dbReference type="SUPFAM" id="SSF56300">
    <property type="entry name" value="Metallo-dependent phosphatases"/>
    <property type="match status" value="1"/>
</dbReference>
<dbReference type="SUPFAM" id="SSF55816">
    <property type="entry name" value="5'-nucleotidase (syn. UDP-sugar hydrolase), C-terminal domain"/>
    <property type="match status" value="1"/>
</dbReference>
<evidence type="ECO:0000256" key="1">
    <source>
        <dbReference type="ARBA" id="ARBA00022729"/>
    </source>
</evidence>
<dbReference type="PANTHER" id="PTHR11575">
    <property type="entry name" value="5'-NUCLEOTIDASE-RELATED"/>
    <property type="match status" value="1"/>
</dbReference>
<dbReference type="PIRSF" id="PIRSF036361">
    <property type="entry name" value="YunD"/>
    <property type="match status" value="1"/>
</dbReference>
<dbReference type="InterPro" id="IPR008334">
    <property type="entry name" value="5'-Nucleotdase_C"/>
</dbReference>
<evidence type="ECO:0000259" key="3">
    <source>
        <dbReference type="Pfam" id="PF00149"/>
    </source>
</evidence>
<evidence type="ECO:0000256" key="2">
    <source>
        <dbReference type="RuleBase" id="RU362119"/>
    </source>
</evidence>
<keyword evidence="2" id="KW-0378">Hydrolase</keyword>
<dbReference type="Pfam" id="PF02872">
    <property type="entry name" value="5_nucleotid_C"/>
    <property type="match status" value="1"/>
</dbReference>
<dbReference type="Gene3D" id="3.60.21.10">
    <property type="match status" value="1"/>
</dbReference>
<dbReference type="InterPro" id="IPR036907">
    <property type="entry name" value="5'-Nucleotdase_C_sf"/>
</dbReference>
<dbReference type="RefSeq" id="WP_078818046.1">
    <property type="nucleotide sequence ID" value="NZ_FUYJ01000005.1"/>
</dbReference>
<organism evidence="5 6">
    <name type="scientific">Sporosarcina newyorkensis</name>
    <dbReference type="NCBI Taxonomy" id="759851"/>
    <lineage>
        <taxon>Bacteria</taxon>
        <taxon>Bacillati</taxon>
        <taxon>Bacillota</taxon>
        <taxon>Bacilli</taxon>
        <taxon>Bacillales</taxon>
        <taxon>Caryophanaceae</taxon>
        <taxon>Sporosarcina</taxon>
    </lineage>
</organism>
<comment type="similarity">
    <text evidence="2">Belongs to the 5'-nucleotidase family.</text>
</comment>
<feature type="domain" description="Calcineurin-like phosphoesterase" evidence="3">
    <location>
        <begin position="12"/>
        <end position="211"/>
    </location>
</feature>
<dbReference type="Gene3D" id="3.90.780.10">
    <property type="entry name" value="5'-Nucleotidase, C-terminal domain"/>
    <property type="match status" value="1"/>
</dbReference>
<dbReference type="Pfam" id="PF00149">
    <property type="entry name" value="Metallophos"/>
    <property type="match status" value="1"/>
</dbReference>
<evidence type="ECO:0000313" key="6">
    <source>
        <dbReference type="Proteomes" id="UP000190042"/>
    </source>
</evidence>
<keyword evidence="2" id="KW-0547">Nucleotide-binding</keyword>
<dbReference type="PANTHER" id="PTHR11575:SF23">
    <property type="entry name" value="5-NUCLEOTIDASE FAMILY PROTEIN"/>
    <property type="match status" value="1"/>
</dbReference>
<keyword evidence="1" id="KW-0732">Signal</keyword>
<dbReference type="CDD" id="cd00845">
    <property type="entry name" value="MPP_UshA_N_like"/>
    <property type="match status" value="1"/>
</dbReference>
<gene>
    <name evidence="5" type="ORF">SAMN04244570_2801</name>
</gene>
<dbReference type="InterPro" id="IPR004843">
    <property type="entry name" value="Calcineurin-like_PHP"/>
</dbReference>
<name>A0A1T4YJ70_9BACL</name>